<dbReference type="Proteomes" id="UP000325405">
    <property type="component" value="Segment"/>
</dbReference>
<dbReference type="KEGG" id="vg:60321050"/>
<dbReference type="RefSeq" id="YP_009949644.1">
    <property type="nucleotide sequence ID" value="NC_051582.1"/>
</dbReference>
<name>A0A5P8D9D2_9CAUD</name>
<protein>
    <submittedName>
        <fullName evidence="1">Uncharacterized protein</fullName>
    </submittedName>
</protein>
<dbReference type="EMBL" id="MN284893">
    <property type="protein sequence ID" value="QFP94700.1"/>
    <property type="molecule type" value="Genomic_DNA"/>
</dbReference>
<evidence type="ECO:0000313" key="2">
    <source>
        <dbReference type="Proteomes" id="UP000325405"/>
    </source>
</evidence>
<proteinExistence type="predicted"/>
<organism evidence="1 2">
    <name type="scientific">Mycobacterium phage LilMcDreamy</name>
    <dbReference type="NCBI Taxonomy" id="2652422"/>
    <lineage>
        <taxon>Viruses</taxon>
        <taxon>Duplodnaviria</taxon>
        <taxon>Heunggongvirae</taxon>
        <taxon>Uroviricota</taxon>
        <taxon>Caudoviricetes</taxon>
        <taxon>Bclasvirinae</taxon>
        <taxon>Lilmcdreamyvirus</taxon>
        <taxon>Lilmcdreamyvirus lilmcdreamy</taxon>
    </lineage>
</organism>
<gene>
    <name evidence="1" type="primary">80</name>
    <name evidence="1" type="ORF">SEA_LILMCDREAMY_80</name>
</gene>
<accession>A0A5P8D9D2</accession>
<sequence>MTDTPDAAPDPVDPILAEIMTKVAANYPDTTVNFTDVADVHPSILAGYKAAIDVRVYNGTSRVERSGKIALTRGPRPAFVLVEPQWKGGTHLLGHNDVVIAHRTGGKGAPNGGWVRIAKIEQRNGVRR</sequence>
<dbReference type="GeneID" id="60321050"/>
<evidence type="ECO:0000313" key="1">
    <source>
        <dbReference type="EMBL" id="QFP94700.1"/>
    </source>
</evidence>
<reference evidence="1 2" key="1">
    <citation type="submission" date="2019-08" db="EMBL/GenBank/DDBJ databases">
        <authorList>
            <person name="Lippold A."/>
            <person name="Marlatt M."/>
            <person name="Cooper K."/>
            <person name="Frohnapfel E."/>
            <person name="Glenski M."/>
            <person name="Johnson H."/>
            <person name="Johnson K."/>
            <person name="Tjaden E."/>
            <person name="Troeh S."/>
            <person name="Hayes S."/>
            <person name="Ettinger A.-S.H."/>
            <person name="Ettinger W.F."/>
            <person name="Haydock J."/>
            <person name="Anders K.R."/>
            <person name="Garlena R.A."/>
            <person name="Russell D.A."/>
            <person name="Pope W.H."/>
            <person name="Jacobs-Sera D."/>
            <person name="Hatfull G.F."/>
        </authorList>
    </citation>
    <scope>NUCLEOTIDE SEQUENCE [LARGE SCALE GENOMIC DNA]</scope>
</reference>
<keyword evidence="2" id="KW-1185">Reference proteome</keyword>